<keyword evidence="1" id="KW-0812">Transmembrane</keyword>
<evidence type="ECO:0000256" key="1">
    <source>
        <dbReference type="SAM" id="Phobius"/>
    </source>
</evidence>
<dbReference type="AlphaFoldDB" id="A0A1X7HQM8"/>
<protein>
    <recommendedName>
        <fullName evidence="4">Membrane-anchored protein</fullName>
    </recommendedName>
</protein>
<proteinExistence type="predicted"/>
<dbReference type="PANTHER" id="PTHR41307">
    <property type="entry name" value="MEMBRANE PROTEIN-RELATED"/>
    <property type="match status" value="1"/>
</dbReference>
<dbReference type="Pfam" id="PF06570">
    <property type="entry name" value="DUF1129"/>
    <property type="match status" value="1"/>
</dbReference>
<gene>
    <name evidence="2" type="ORF">SAMN05661091_5098</name>
</gene>
<keyword evidence="3" id="KW-1185">Reference proteome</keyword>
<dbReference type="PANTHER" id="PTHR41307:SF1">
    <property type="entry name" value="MEMBRANE PROTEIN"/>
    <property type="match status" value="1"/>
</dbReference>
<keyword evidence="1" id="KW-1133">Transmembrane helix</keyword>
<feature type="transmembrane region" description="Helical" evidence="1">
    <location>
        <begin position="195"/>
        <end position="217"/>
    </location>
</feature>
<keyword evidence="1" id="KW-0472">Membrane</keyword>
<dbReference type="SUPFAM" id="SSF158560">
    <property type="entry name" value="BH3980-like"/>
    <property type="match status" value="1"/>
</dbReference>
<feature type="transmembrane region" description="Helical" evidence="1">
    <location>
        <begin position="129"/>
        <end position="149"/>
    </location>
</feature>
<feature type="transmembrane region" description="Helical" evidence="1">
    <location>
        <begin position="93"/>
        <end position="117"/>
    </location>
</feature>
<organism evidence="2 3">
    <name type="scientific">Paenibacillus uliginis N3/975</name>
    <dbReference type="NCBI Taxonomy" id="1313296"/>
    <lineage>
        <taxon>Bacteria</taxon>
        <taxon>Bacillati</taxon>
        <taxon>Bacillota</taxon>
        <taxon>Bacilli</taxon>
        <taxon>Bacillales</taxon>
        <taxon>Paenibacillaceae</taxon>
        <taxon>Paenibacillus</taxon>
    </lineage>
</organism>
<accession>A0A1X7HQM8</accession>
<feature type="transmembrane region" description="Helical" evidence="1">
    <location>
        <begin position="170"/>
        <end position="189"/>
    </location>
</feature>
<evidence type="ECO:0000313" key="3">
    <source>
        <dbReference type="Proteomes" id="UP000192940"/>
    </source>
</evidence>
<dbReference type="Gene3D" id="1.10.1900.10">
    <property type="entry name" value="c-terminal domain of poly(a) binding protein"/>
    <property type="match status" value="1"/>
</dbReference>
<sequence length="220" mass="24802">MKIKQMVRENNRLQELMTPSNLKYYEDMVVYIRTSAVNEARGEELLLEMAQHLLDAQSKGKSAKEVFGNDPEAYCAELVENLPKLKGLSQIQLSLMIPWVALTWFFFAQALVGFFTMMTGGNVEKMSQVRISTLLLVAAGSYILIKLIMNLMNKDAFQPEDSKRKINIRNMGIYIAVVVVILVAGVWLGRSLPVLIIPPWASLVIFIVGLIGTKVFFSRK</sequence>
<evidence type="ECO:0000313" key="2">
    <source>
        <dbReference type="EMBL" id="SMF90527.1"/>
    </source>
</evidence>
<dbReference type="Proteomes" id="UP000192940">
    <property type="component" value="Chromosome I"/>
</dbReference>
<evidence type="ECO:0008006" key="4">
    <source>
        <dbReference type="Google" id="ProtNLM"/>
    </source>
</evidence>
<dbReference type="STRING" id="1313296.SAMN05661091_5098"/>
<name>A0A1X7HQM8_9BACL</name>
<dbReference type="EMBL" id="LT840184">
    <property type="protein sequence ID" value="SMF90527.1"/>
    <property type="molecule type" value="Genomic_DNA"/>
</dbReference>
<dbReference type="RefSeq" id="WP_208915758.1">
    <property type="nucleotide sequence ID" value="NZ_LT840184.1"/>
</dbReference>
<reference evidence="3" key="1">
    <citation type="submission" date="2017-04" db="EMBL/GenBank/DDBJ databases">
        <authorList>
            <person name="Varghese N."/>
            <person name="Submissions S."/>
        </authorList>
    </citation>
    <scope>NUCLEOTIDE SEQUENCE [LARGE SCALE GENOMIC DNA]</scope>
    <source>
        <strain evidence="3">N3/975</strain>
    </source>
</reference>
<dbReference type="InterPro" id="IPR009214">
    <property type="entry name" value="DUF1129"/>
</dbReference>